<dbReference type="Gene3D" id="3.30.40.10">
    <property type="entry name" value="Zinc/RING finger domain, C3HC4 (zinc finger)"/>
    <property type="match status" value="1"/>
</dbReference>
<dbReference type="SUPFAM" id="SSF57850">
    <property type="entry name" value="RING/U-box"/>
    <property type="match status" value="1"/>
</dbReference>
<dbReference type="EMBL" id="CAJVQB010029633">
    <property type="protein sequence ID" value="CAG8814349.1"/>
    <property type="molecule type" value="Genomic_DNA"/>
</dbReference>
<organism evidence="1 2">
    <name type="scientific">Gigaspora margarita</name>
    <dbReference type="NCBI Taxonomy" id="4874"/>
    <lineage>
        <taxon>Eukaryota</taxon>
        <taxon>Fungi</taxon>
        <taxon>Fungi incertae sedis</taxon>
        <taxon>Mucoromycota</taxon>
        <taxon>Glomeromycotina</taxon>
        <taxon>Glomeromycetes</taxon>
        <taxon>Diversisporales</taxon>
        <taxon>Gigasporaceae</taxon>
        <taxon>Gigaspora</taxon>
    </lineage>
</organism>
<protein>
    <submittedName>
        <fullName evidence="1">19029_t:CDS:1</fullName>
    </submittedName>
</protein>
<gene>
    <name evidence="1" type="ORF">GMARGA_LOCUS26026</name>
</gene>
<evidence type="ECO:0000313" key="1">
    <source>
        <dbReference type="EMBL" id="CAG8814349.1"/>
    </source>
</evidence>
<name>A0ABN7W3M6_GIGMA</name>
<dbReference type="Proteomes" id="UP000789901">
    <property type="component" value="Unassembled WGS sequence"/>
</dbReference>
<reference evidence="1 2" key="1">
    <citation type="submission" date="2021-06" db="EMBL/GenBank/DDBJ databases">
        <authorList>
            <person name="Kallberg Y."/>
            <person name="Tangrot J."/>
            <person name="Rosling A."/>
        </authorList>
    </citation>
    <scope>NUCLEOTIDE SEQUENCE [LARGE SCALE GENOMIC DNA]</scope>
    <source>
        <strain evidence="1 2">120-4 pot B 10/14</strain>
    </source>
</reference>
<sequence length="509" mass="58907">MEENYGISSSSLSLNYSSFSKLGIKSFKSTPIDQAEEFIKDLGKLDNLIGFKQLVEDFEIDLPEEILIKALKLLSDASFFEYHPENTMIRLKVHLRTWIATLERVYYSPIILGHEIREQLYKHLSDFVDFHHKMVNAFKQSVDNSFKPNGKSKEGSNDNKIYMYFQNYNIGFLLIHLHDTLHSMRDDETCMDDILRLIKNFLLTLIRITPKAAGAASGNTSETLGIAEILPSLAQILEFINLWTKKEPTAPPNSFWFGILDLAQHLSKKTTQFVSLSFYYYLGLESLQNSKCNYICFKSLELLLSLSYQKPELFKDIVQDDINEYKEALSTTSQQILEKIIHDVTQKLQLNLKFIEKSSMKSIKEKSIKSDRKLILNIIADELTCPITKQITGDFLILSCGHSISTYAMNKWEKITIIENRSFECPFCKNKIEFKSTYNLPKNKILEGLYEKLEQAGYFEKLSEEQILSNKIFMAEDDLFVKFNKYKIFQVSFISKLSTSILKKFSQNL</sequence>
<dbReference type="InterPro" id="IPR013083">
    <property type="entry name" value="Znf_RING/FYVE/PHD"/>
</dbReference>
<comment type="caution">
    <text evidence="1">The sequence shown here is derived from an EMBL/GenBank/DDBJ whole genome shotgun (WGS) entry which is preliminary data.</text>
</comment>
<accession>A0ABN7W3M6</accession>
<proteinExistence type="predicted"/>
<keyword evidence="2" id="KW-1185">Reference proteome</keyword>
<evidence type="ECO:0000313" key="2">
    <source>
        <dbReference type="Proteomes" id="UP000789901"/>
    </source>
</evidence>